<accession>A0ABS7W460</accession>
<evidence type="ECO:0000313" key="9">
    <source>
        <dbReference type="Proteomes" id="UP000758701"/>
    </source>
</evidence>
<dbReference type="PROSITE" id="PS01348">
    <property type="entry name" value="MRAY_2"/>
    <property type="match status" value="1"/>
</dbReference>
<dbReference type="Pfam" id="PF00953">
    <property type="entry name" value="Glycos_transf_4"/>
    <property type="match status" value="1"/>
</dbReference>
<feature type="transmembrane region" description="Helical" evidence="7">
    <location>
        <begin position="135"/>
        <end position="154"/>
    </location>
</feature>
<reference evidence="8 9" key="1">
    <citation type="submission" date="2021-06" db="EMBL/GenBank/DDBJ databases">
        <title>Ecological speciation of a Streptomyces species isolated from different habitats and geographic origins.</title>
        <authorList>
            <person name="Wang J."/>
        </authorList>
    </citation>
    <scope>NUCLEOTIDE SEQUENCE [LARGE SCALE GENOMIC DNA]</scope>
    <source>
        <strain evidence="8 9">FXJ8.012</strain>
    </source>
</reference>
<feature type="transmembrane region" description="Helical" evidence="7">
    <location>
        <begin position="193"/>
        <end position="214"/>
    </location>
</feature>
<comment type="caution">
    <text evidence="8">The sequence shown here is derived from an EMBL/GenBank/DDBJ whole genome shotgun (WGS) entry which is preliminary data.</text>
</comment>
<feature type="transmembrane region" description="Helical" evidence="7">
    <location>
        <begin position="107"/>
        <end position="129"/>
    </location>
</feature>
<keyword evidence="5 7" id="KW-1133">Transmembrane helix</keyword>
<keyword evidence="6 7" id="KW-0472">Membrane</keyword>
<keyword evidence="9" id="KW-1185">Reference proteome</keyword>
<dbReference type="InterPro" id="IPR000715">
    <property type="entry name" value="Glycosyl_transferase_4"/>
</dbReference>
<dbReference type="PANTHER" id="PTHR22926">
    <property type="entry name" value="PHOSPHO-N-ACETYLMURAMOYL-PENTAPEPTIDE-TRANSFERASE"/>
    <property type="match status" value="1"/>
</dbReference>
<proteinExistence type="predicted"/>
<feature type="transmembrane region" description="Helical" evidence="7">
    <location>
        <begin position="268"/>
        <end position="291"/>
    </location>
</feature>
<feature type="transmembrane region" description="Helical" evidence="7">
    <location>
        <begin position="226"/>
        <end position="244"/>
    </location>
</feature>
<keyword evidence="2" id="KW-1003">Cell membrane</keyword>
<gene>
    <name evidence="8" type="ORF">KVH32_12480</name>
</gene>
<evidence type="ECO:0000256" key="2">
    <source>
        <dbReference type="ARBA" id="ARBA00022475"/>
    </source>
</evidence>
<dbReference type="GO" id="GO:0016740">
    <property type="term" value="F:transferase activity"/>
    <property type="evidence" value="ECO:0007669"/>
    <property type="project" value="UniProtKB-KW"/>
</dbReference>
<evidence type="ECO:0000256" key="1">
    <source>
        <dbReference type="ARBA" id="ARBA00004651"/>
    </source>
</evidence>
<evidence type="ECO:0000256" key="7">
    <source>
        <dbReference type="SAM" id="Phobius"/>
    </source>
</evidence>
<sequence>MRNYLLLLCVAAAVTAVLTGPVRHFAVVTGSMPGVRERDVHKAPTPRMGGIAMFAGLTAALLVADHLPVFEGVYRLNDIHAIFSGALLVWATGVIDDRFELAALVKLGMQLLAAGLMSWQGVTLLWIPVPGIGNVVLSSPVNIIVTVIVLLVTINAVNFIDGLDGLAAGVTAIAGAAFFLYCYRLWFGYGMEAAAPAALLSATTVGLCVGFLLHNAHPARIFMGDSGSMLLGLLLAGSCISYLGEVDPDSLASQLGGERTAVYASTPLYLAVLLPAVIIALPLADLAMAIVRRILRGQSPFAADQEHFHHRLLRVGHTHPRAVLVMYFWSALVSFGFVTYSVLPGDGTVSVILVLAATGLTVLLIPYVTAEKSRWIRR</sequence>
<feature type="transmembrane region" description="Helical" evidence="7">
    <location>
        <begin position="50"/>
        <end position="70"/>
    </location>
</feature>
<keyword evidence="4 7" id="KW-0812">Transmembrane</keyword>
<evidence type="ECO:0000256" key="4">
    <source>
        <dbReference type="ARBA" id="ARBA00022692"/>
    </source>
</evidence>
<feature type="transmembrane region" description="Helical" evidence="7">
    <location>
        <begin position="166"/>
        <end position="187"/>
    </location>
</feature>
<dbReference type="PANTHER" id="PTHR22926:SF3">
    <property type="entry name" value="UNDECAPRENYL-PHOSPHATE ALPHA-N-ACETYLGLUCOSAMINYL 1-PHOSPHATE TRANSFERASE"/>
    <property type="match status" value="1"/>
</dbReference>
<dbReference type="CDD" id="cd06853">
    <property type="entry name" value="GT_WecA_like"/>
    <property type="match status" value="1"/>
</dbReference>
<comment type="subcellular location">
    <subcellularLocation>
        <location evidence="1">Cell membrane</location>
        <topology evidence="1">Multi-pass membrane protein</topology>
    </subcellularLocation>
</comment>
<dbReference type="EMBL" id="JAHSTP010000004">
    <property type="protein sequence ID" value="MBZ6151976.1"/>
    <property type="molecule type" value="Genomic_DNA"/>
</dbReference>
<dbReference type="RefSeq" id="WP_224286319.1">
    <property type="nucleotide sequence ID" value="NZ_JAHSST010000012.1"/>
</dbReference>
<evidence type="ECO:0000256" key="3">
    <source>
        <dbReference type="ARBA" id="ARBA00022679"/>
    </source>
</evidence>
<organism evidence="8 9">
    <name type="scientific">Streptomyces olivaceus</name>
    <dbReference type="NCBI Taxonomy" id="47716"/>
    <lineage>
        <taxon>Bacteria</taxon>
        <taxon>Bacillati</taxon>
        <taxon>Actinomycetota</taxon>
        <taxon>Actinomycetes</taxon>
        <taxon>Kitasatosporales</taxon>
        <taxon>Streptomycetaceae</taxon>
        <taxon>Streptomyces</taxon>
    </lineage>
</organism>
<dbReference type="InterPro" id="IPR018480">
    <property type="entry name" value="PNAcMuramoyl-5peptid_Trfase_CS"/>
</dbReference>
<evidence type="ECO:0000313" key="8">
    <source>
        <dbReference type="EMBL" id="MBZ6151976.1"/>
    </source>
</evidence>
<feature type="transmembrane region" description="Helical" evidence="7">
    <location>
        <begin position="349"/>
        <end position="370"/>
    </location>
</feature>
<evidence type="ECO:0000256" key="6">
    <source>
        <dbReference type="ARBA" id="ARBA00023136"/>
    </source>
</evidence>
<protein>
    <submittedName>
        <fullName evidence="8">Undecaprenyl/decaprenyl-phosphate alpha-N-acetylglucosaminyl 1-phosphate transferase</fullName>
    </submittedName>
</protein>
<evidence type="ECO:0000256" key="5">
    <source>
        <dbReference type="ARBA" id="ARBA00022989"/>
    </source>
</evidence>
<name>A0ABS7W460_STROV</name>
<keyword evidence="3 8" id="KW-0808">Transferase</keyword>
<dbReference type="Proteomes" id="UP000758701">
    <property type="component" value="Unassembled WGS sequence"/>
</dbReference>
<feature type="transmembrane region" description="Helical" evidence="7">
    <location>
        <begin position="322"/>
        <end position="343"/>
    </location>
</feature>